<name>A0AAE1JYG8_9FABA</name>
<accession>A0AAE1JYG8</accession>
<dbReference type="PANTHER" id="PTHR46890:SF48">
    <property type="entry name" value="RNA-DIRECTED DNA POLYMERASE"/>
    <property type="match status" value="1"/>
</dbReference>
<dbReference type="Proteomes" id="UP001293593">
    <property type="component" value="Unassembled WGS sequence"/>
</dbReference>
<gene>
    <name evidence="1" type="ORF">QN277_019329</name>
</gene>
<dbReference type="InterPro" id="IPR052343">
    <property type="entry name" value="Retrotransposon-Effector_Assoc"/>
</dbReference>
<sequence>MDQALSYVKKMVVEEDNVSLTKSVTDLEMEEVVFHLGANKAQGSDSFSALFFQSSWKEGSKEVCGMVHEFFEGRSGLKELNATNIVLIPKIVKLEGVHHFRPIGLCNVAYKLIAKILTNRLMELMENIISCNQRVFMVGRMIQDNIILTHEAFHYLKNKKTGGK</sequence>
<keyword evidence="2" id="KW-1185">Reference proteome</keyword>
<evidence type="ECO:0008006" key="3">
    <source>
        <dbReference type="Google" id="ProtNLM"/>
    </source>
</evidence>
<evidence type="ECO:0000313" key="1">
    <source>
        <dbReference type="EMBL" id="KAK4276373.1"/>
    </source>
</evidence>
<dbReference type="AlphaFoldDB" id="A0AAE1JYG8"/>
<dbReference type="EMBL" id="JAWXYG010000004">
    <property type="protein sequence ID" value="KAK4276373.1"/>
    <property type="molecule type" value="Genomic_DNA"/>
</dbReference>
<organism evidence="1 2">
    <name type="scientific">Acacia crassicarpa</name>
    <name type="common">northern wattle</name>
    <dbReference type="NCBI Taxonomy" id="499986"/>
    <lineage>
        <taxon>Eukaryota</taxon>
        <taxon>Viridiplantae</taxon>
        <taxon>Streptophyta</taxon>
        <taxon>Embryophyta</taxon>
        <taxon>Tracheophyta</taxon>
        <taxon>Spermatophyta</taxon>
        <taxon>Magnoliopsida</taxon>
        <taxon>eudicotyledons</taxon>
        <taxon>Gunneridae</taxon>
        <taxon>Pentapetalae</taxon>
        <taxon>rosids</taxon>
        <taxon>fabids</taxon>
        <taxon>Fabales</taxon>
        <taxon>Fabaceae</taxon>
        <taxon>Caesalpinioideae</taxon>
        <taxon>mimosoid clade</taxon>
        <taxon>Acacieae</taxon>
        <taxon>Acacia</taxon>
    </lineage>
</organism>
<comment type="caution">
    <text evidence="1">The sequence shown here is derived from an EMBL/GenBank/DDBJ whole genome shotgun (WGS) entry which is preliminary data.</text>
</comment>
<proteinExistence type="predicted"/>
<protein>
    <recommendedName>
        <fullName evidence="3">Reverse transcriptase domain-containing protein</fullName>
    </recommendedName>
</protein>
<evidence type="ECO:0000313" key="2">
    <source>
        <dbReference type="Proteomes" id="UP001293593"/>
    </source>
</evidence>
<reference evidence="1" key="1">
    <citation type="submission" date="2023-10" db="EMBL/GenBank/DDBJ databases">
        <title>Chromosome-level genome of the transformable northern wattle, Acacia crassicarpa.</title>
        <authorList>
            <person name="Massaro I."/>
            <person name="Sinha N.R."/>
            <person name="Poethig S."/>
            <person name="Leichty A.R."/>
        </authorList>
    </citation>
    <scope>NUCLEOTIDE SEQUENCE</scope>
    <source>
        <strain evidence="1">Acra3RX</strain>
        <tissue evidence="1">Leaf</tissue>
    </source>
</reference>
<dbReference type="PANTHER" id="PTHR46890">
    <property type="entry name" value="NON-LTR RETROLELEMENT REVERSE TRANSCRIPTASE-LIKE PROTEIN-RELATED"/>
    <property type="match status" value="1"/>
</dbReference>